<dbReference type="EMBL" id="EAAA01001551">
    <property type="status" value="NOT_ANNOTATED_CDS"/>
    <property type="molecule type" value="Genomic_DNA"/>
</dbReference>
<reference evidence="2" key="4">
    <citation type="submission" date="2025-09" db="UniProtKB">
        <authorList>
            <consortium name="Ensembl"/>
        </authorList>
    </citation>
    <scope>IDENTIFICATION</scope>
</reference>
<proteinExistence type="predicted"/>
<protein>
    <submittedName>
        <fullName evidence="2">Uncharacterized protein</fullName>
    </submittedName>
</protein>
<dbReference type="InParanoid" id="F6U842"/>
<sequence length="155" mass="18028">MFVLEKLQEQIVELQEKIKVAKFEVNRAVAIAARANYSDVIKTKKSPPSGKTSSVFGIKSPEARTEKRRNSDEDILQHLSASMRQKCEAQMEVRDRKVVLEHLRGRTKRLLSRQKTIEESSKKLIKEMEKEKINRGIKSRNMEPFTRKQSAIYRV</sequence>
<reference evidence="2" key="3">
    <citation type="submission" date="2025-08" db="UniProtKB">
        <authorList>
            <consortium name="Ensembl"/>
        </authorList>
    </citation>
    <scope>IDENTIFICATION</scope>
</reference>
<accession>F6U842</accession>
<evidence type="ECO:0000256" key="1">
    <source>
        <dbReference type="SAM" id="MobiDB-lite"/>
    </source>
</evidence>
<dbReference type="AlphaFoldDB" id="F6U842"/>
<organism evidence="2 3">
    <name type="scientific">Ciona intestinalis</name>
    <name type="common">Transparent sea squirt</name>
    <name type="synonym">Ascidia intestinalis</name>
    <dbReference type="NCBI Taxonomy" id="7719"/>
    <lineage>
        <taxon>Eukaryota</taxon>
        <taxon>Metazoa</taxon>
        <taxon>Chordata</taxon>
        <taxon>Tunicata</taxon>
        <taxon>Ascidiacea</taxon>
        <taxon>Phlebobranchia</taxon>
        <taxon>Cionidae</taxon>
        <taxon>Ciona</taxon>
    </lineage>
</organism>
<dbReference type="HOGENOM" id="CLU_1694868_0_0_1"/>
<reference evidence="3" key="1">
    <citation type="journal article" date="2002" name="Science">
        <title>The draft genome of Ciona intestinalis: insights into chordate and vertebrate origins.</title>
        <authorList>
            <person name="Dehal P."/>
            <person name="Satou Y."/>
            <person name="Campbell R.K."/>
            <person name="Chapman J."/>
            <person name="Degnan B."/>
            <person name="De Tomaso A."/>
            <person name="Davidson B."/>
            <person name="Di Gregorio A."/>
            <person name="Gelpke M."/>
            <person name="Goodstein D.M."/>
            <person name="Harafuji N."/>
            <person name="Hastings K.E."/>
            <person name="Ho I."/>
            <person name="Hotta K."/>
            <person name="Huang W."/>
            <person name="Kawashima T."/>
            <person name="Lemaire P."/>
            <person name="Martinez D."/>
            <person name="Meinertzhagen I.A."/>
            <person name="Necula S."/>
            <person name="Nonaka M."/>
            <person name="Putnam N."/>
            <person name="Rash S."/>
            <person name="Saiga H."/>
            <person name="Satake M."/>
            <person name="Terry A."/>
            <person name="Yamada L."/>
            <person name="Wang H.G."/>
            <person name="Awazu S."/>
            <person name="Azumi K."/>
            <person name="Boore J."/>
            <person name="Branno M."/>
            <person name="Chin-Bow S."/>
            <person name="DeSantis R."/>
            <person name="Doyle S."/>
            <person name="Francino P."/>
            <person name="Keys D.N."/>
            <person name="Haga S."/>
            <person name="Hayashi H."/>
            <person name="Hino K."/>
            <person name="Imai K.S."/>
            <person name="Inaba K."/>
            <person name="Kano S."/>
            <person name="Kobayashi K."/>
            <person name="Kobayashi M."/>
            <person name="Lee B.I."/>
            <person name="Makabe K.W."/>
            <person name="Manohar C."/>
            <person name="Matassi G."/>
            <person name="Medina M."/>
            <person name="Mochizuki Y."/>
            <person name="Mount S."/>
            <person name="Morishita T."/>
            <person name="Miura S."/>
            <person name="Nakayama A."/>
            <person name="Nishizaka S."/>
            <person name="Nomoto H."/>
            <person name="Ohta F."/>
            <person name="Oishi K."/>
            <person name="Rigoutsos I."/>
            <person name="Sano M."/>
            <person name="Sasaki A."/>
            <person name="Sasakura Y."/>
            <person name="Shoguchi E."/>
            <person name="Shin-i T."/>
            <person name="Spagnuolo A."/>
            <person name="Stainier D."/>
            <person name="Suzuki M.M."/>
            <person name="Tassy O."/>
            <person name="Takatori N."/>
            <person name="Tokuoka M."/>
            <person name="Yagi K."/>
            <person name="Yoshizaki F."/>
            <person name="Wada S."/>
            <person name="Zhang C."/>
            <person name="Hyatt P.D."/>
            <person name="Larimer F."/>
            <person name="Detter C."/>
            <person name="Doggett N."/>
            <person name="Glavina T."/>
            <person name="Hawkins T."/>
            <person name="Richardson P."/>
            <person name="Lucas S."/>
            <person name="Kohara Y."/>
            <person name="Levine M."/>
            <person name="Satoh N."/>
            <person name="Rokhsar D.S."/>
        </authorList>
    </citation>
    <scope>NUCLEOTIDE SEQUENCE [LARGE SCALE GENOMIC DNA]</scope>
</reference>
<evidence type="ECO:0000313" key="3">
    <source>
        <dbReference type="Proteomes" id="UP000008144"/>
    </source>
</evidence>
<feature type="region of interest" description="Disordered" evidence="1">
    <location>
        <begin position="42"/>
        <end position="71"/>
    </location>
</feature>
<feature type="compositionally biased region" description="Basic and acidic residues" evidence="1">
    <location>
        <begin position="61"/>
        <end position="71"/>
    </location>
</feature>
<dbReference type="Proteomes" id="UP000008144">
    <property type="component" value="Chromosome 2"/>
</dbReference>
<dbReference type="Ensembl" id="ENSCINT00000022001.2">
    <property type="protein sequence ID" value="ENSCINP00000021755.2"/>
    <property type="gene ID" value="ENSCING00000011373.2"/>
</dbReference>
<evidence type="ECO:0000313" key="2">
    <source>
        <dbReference type="Ensembl" id="ENSCINP00000021755.2"/>
    </source>
</evidence>
<name>F6U842_CIOIN</name>
<reference evidence="2" key="2">
    <citation type="journal article" date="2008" name="Genome Biol.">
        <title>Improved genome assembly and evidence-based global gene model set for the chordate Ciona intestinalis: new insight into intron and operon populations.</title>
        <authorList>
            <person name="Satou Y."/>
            <person name="Mineta K."/>
            <person name="Ogasawara M."/>
            <person name="Sasakura Y."/>
            <person name="Shoguchi E."/>
            <person name="Ueno K."/>
            <person name="Yamada L."/>
            <person name="Matsumoto J."/>
            <person name="Wasserscheid J."/>
            <person name="Dewar K."/>
            <person name="Wiley G.B."/>
            <person name="Macmil S.L."/>
            <person name="Roe B.A."/>
            <person name="Zeller R.W."/>
            <person name="Hastings K.E."/>
            <person name="Lemaire P."/>
            <person name="Lindquist E."/>
            <person name="Endo T."/>
            <person name="Hotta K."/>
            <person name="Inaba K."/>
        </authorList>
    </citation>
    <scope>NUCLEOTIDE SEQUENCE [LARGE SCALE GENOMIC DNA]</scope>
    <source>
        <strain evidence="2">wild type</strain>
    </source>
</reference>
<keyword evidence="3" id="KW-1185">Reference proteome</keyword>